<dbReference type="GO" id="GO:0008157">
    <property type="term" value="F:protein phosphatase 1 binding"/>
    <property type="evidence" value="ECO:0007669"/>
    <property type="project" value="TreeGrafter"/>
</dbReference>
<dbReference type="PANTHER" id="PTHR20835">
    <property type="entry name" value="E3 UBIQUITIN-PROTEIN LIGASE PPP1R11-RELATED"/>
    <property type="match status" value="1"/>
</dbReference>
<dbReference type="InterPro" id="IPR011107">
    <property type="entry name" value="PPI_Ypi1"/>
</dbReference>
<keyword evidence="5" id="KW-1185">Reference proteome</keyword>
<comment type="function">
    <text evidence="2">Regulator of type 1 phosphatases which maintains protein phosphatase activity under strict control.</text>
</comment>
<feature type="compositionally biased region" description="Pro residues" evidence="3">
    <location>
        <begin position="201"/>
        <end position="211"/>
    </location>
</feature>
<accession>A0A9P6Q8R5</accession>
<comment type="subcellular location">
    <subcellularLocation>
        <location evidence="2">Nucleus</location>
    </subcellularLocation>
</comment>
<feature type="compositionally biased region" description="Basic and acidic residues" evidence="3">
    <location>
        <begin position="155"/>
        <end position="170"/>
    </location>
</feature>
<sequence>MASSYDAATNDIYGPEGPDLSTFGGGDRTQSPIAVGSRIRAAGAGPQPATYGSRTITLDPTQTNEEEDDTEDHSDGVLELTGESSAGRRVQWDDDVVDNEHMGKKKSKICCIFKKQKEFGESSDESSSDSDSDESGSESDGGPVPSRSGNGKGRSNKDDDGPCDHSDPNHSHNHHRRSGHKKPKKRVLNEYERMPKVKPSIPEPSNPQPNA</sequence>
<comment type="similarity">
    <text evidence="1 2">Belongs to the YPI1 family.</text>
</comment>
<feature type="region of interest" description="Disordered" evidence="3">
    <location>
        <begin position="1"/>
        <end position="211"/>
    </location>
</feature>
<reference evidence="4" key="1">
    <citation type="journal article" date="2020" name="Fungal Divers.">
        <title>Resolving the Mortierellaceae phylogeny through synthesis of multi-gene phylogenetics and phylogenomics.</title>
        <authorList>
            <person name="Vandepol N."/>
            <person name="Liber J."/>
            <person name="Desiro A."/>
            <person name="Na H."/>
            <person name="Kennedy M."/>
            <person name="Barry K."/>
            <person name="Grigoriev I.V."/>
            <person name="Miller A.N."/>
            <person name="O'Donnell K."/>
            <person name="Stajich J.E."/>
            <person name="Bonito G."/>
        </authorList>
    </citation>
    <scope>NUCLEOTIDE SEQUENCE</scope>
    <source>
        <strain evidence="4">KOD948</strain>
    </source>
</reference>
<evidence type="ECO:0000256" key="3">
    <source>
        <dbReference type="SAM" id="MobiDB-lite"/>
    </source>
</evidence>
<evidence type="ECO:0000313" key="4">
    <source>
        <dbReference type="EMBL" id="KAG0263132.1"/>
    </source>
</evidence>
<dbReference type="EMBL" id="JAAAJA010000081">
    <property type="protein sequence ID" value="KAG0263132.1"/>
    <property type="molecule type" value="Genomic_DNA"/>
</dbReference>
<organism evidence="4 5">
    <name type="scientific">Mortierella polycephala</name>
    <dbReference type="NCBI Taxonomy" id="41804"/>
    <lineage>
        <taxon>Eukaryota</taxon>
        <taxon>Fungi</taxon>
        <taxon>Fungi incertae sedis</taxon>
        <taxon>Mucoromycota</taxon>
        <taxon>Mortierellomycotina</taxon>
        <taxon>Mortierellomycetes</taxon>
        <taxon>Mortierellales</taxon>
        <taxon>Mortierellaceae</taxon>
        <taxon>Mortierella</taxon>
    </lineage>
</organism>
<dbReference type="Pfam" id="PF07491">
    <property type="entry name" value="PPI_Ypi1"/>
    <property type="match status" value="1"/>
</dbReference>
<gene>
    <name evidence="4" type="primary">YPI1</name>
    <name evidence="4" type="ORF">BG011_009234</name>
</gene>
<keyword evidence="2" id="KW-0539">Nucleus</keyword>
<comment type="caution">
    <text evidence="4">The sequence shown here is derived from an EMBL/GenBank/DDBJ whole genome shotgun (WGS) entry which is preliminary data.</text>
</comment>
<name>A0A9P6Q8R5_9FUNG</name>
<dbReference type="OrthoDB" id="307488at2759"/>
<evidence type="ECO:0000256" key="1">
    <source>
        <dbReference type="ARBA" id="ARBA00005605"/>
    </source>
</evidence>
<feature type="compositionally biased region" description="Acidic residues" evidence="3">
    <location>
        <begin position="121"/>
        <end position="137"/>
    </location>
</feature>
<dbReference type="AlphaFoldDB" id="A0A9P6Q8R5"/>
<dbReference type="GO" id="GO:0005634">
    <property type="term" value="C:nucleus"/>
    <property type="evidence" value="ECO:0007669"/>
    <property type="project" value="UniProtKB-SubCell"/>
</dbReference>
<proteinExistence type="inferred from homology"/>
<feature type="compositionally biased region" description="Basic residues" evidence="3">
    <location>
        <begin position="171"/>
        <end position="186"/>
    </location>
</feature>
<dbReference type="PANTHER" id="PTHR20835:SF0">
    <property type="entry name" value="E3 UBIQUITIN-PROTEIN LIGASE PPP1R11"/>
    <property type="match status" value="1"/>
</dbReference>
<dbReference type="GO" id="GO:0004865">
    <property type="term" value="F:protein serine/threonine phosphatase inhibitor activity"/>
    <property type="evidence" value="ECO:0007669"/>
    <property type="project" value="UniProtKB-UniRule"/>
</dbReference>
<dbReference type="Proteomes" id="UP000726737">
    <property type="component" value="Unassembled WGS sequence"/>
</dbReference>
<evidence type="ECO:0000313" key="5">
    <source>
        <dbReference type="Proteomes" id="UP000726737"/>
    </source>
</evidence>
<protein>
    <recommendedName>
        <fullName evidence="2">Type 1 phosphatases regulator</fullName>
    </recommendedName>
</protein>
<evidence type="ECO:0000256" key="2">
    <source>
        <dbReference type="RuleBase" id="RU367162"/>
    </source>
</evidence>